<gene>
    <name evidence="2" type="ORF">H671_2g5954</name>
</gene>
<feature type="compositionally biased region" description="Basic and acidic residues" evidence="1">
    <location>
        <begin position="9"/>
        <end position="33"/>
    </location>
</feature>
<reference evidence="3" key="3">
    <citation type="submission" date="2025-05" db="UniProtKB">
        <authorList>
            <consortium name="Ensembl"/>
        </authorList>
    </citation>
    <scope>IDENTIFICATION</scope>
</reference>
<evidence type="ECO:0000313" key="4">
    <source>
        <dbReference type="Proteomes" id="UP000030759"/>
    </source>
</evidence>
<proteinExistence type="predicted"/>
<accession>A0A061IL52</accession>
<evidence type="ECO:0000313" key="2">
    <source>
        <dbReference type="EMBL" id="ERE84452.1"/>
    </source>
</evidence>
<dbReference type="Ensembl" id="ENSCGRT00001031609.1">
    <property type="protein sequence ID" value="ENSCGRP00001027362.1"/>
    <property type="gene ID" value="ENSCGRG00001024393.1"/>
</dbReference>
<name>A0A061IL52_CRIGR</name>
<dbReference type="Proteomes" id="UP000030759">
    <property type="component" value="Unassembled WGS sequence"/>
</dbReference>
<sequence>MESTRLGRRRAEVQEWNHHLSPERAQNHLKPSEKPPAPSVALLKHFNGGRDSRLINWEALRHLLSHSARRDTTRGQGFPSWVLGLLASVCGERRRWQGYVTLLKQDTSN</sequence>
<evidence type="ECO:0000313" key="3">
    <source>
        <dbReference type="Ensembl" id="ENSCGRP00001027362.1"/>
    </source>
</evidence>
<dbReference type="Proteomes" id="UP000694386">
    <property type="component" value="Unplaced"/>
</dbReference>
<feature type="region of interest" description="Disordered" evidence="1">
    <location>
        <begin position="1"/>
        <end position="40"/>
    </location>
</feature>
<reference evidence="4" key="1">
    <citation type="journal article" date="2013" name="Nat. Biotechnol.">
        <title>Chinese hamster genome sequenced from sorted chromosomes.</title>
        <authorList>
            <person name="Brinkrolf K."/>
            <person name="Rupp O."/>
            <person name="Laux H."/>
            <person name="Kollin F."/>
            <person name="Ernst W."/>
            <person name="Linke B."/>
            <person name="Kofler R."/>
            <person name="Romand S."/>
            <person name="Hesse F."/>
            <person name="Budach W.E."/>
            <person name="Galosy S."/>
            <person name="Muller D."/>
            <person name="Noll T."/>
            <person name="Wienberg J."/>
            <person name="Jostock T."/>
            <person name="Leonard M."/>
            <person name="Grillari J."/>
            <person name="Tauch A."/>
            <person name="Goesmann A."/>
            <person name="Helk B."/>
            <person name="Mott J.E."/>
            <person name="Puhler A."/>
            <person name="Borth N."/>
        </authorList>
    </citation>
    <scope>NUCLEOTIDE SEQUENCE [LARGE SCALE GENOMIC DNA]</scope>
    <source>
        <strain evidence="4">17A/GY</strain>
    </source>
</reference>
<protein>
    <submittedName>
        <fullName evidence="2 3">Uncharacterized protein</fullName>
    </submittedName>
</protein>
<dbReference type="EMBL" id="KE667938">
    <property type="protein sequence ID" value="ERE84452.1"/>
    <property type="molecule type" value="Genomic_DNA"/>
</dbReference>
<dbReference type="AlphaFoldDB" id="A0A061IL52"/>
<reference evidence="2" key="2">
    <citation type="submission" date="2013-03" db="EMBL/GenBank/DDBJ databases">
        <title>Chinese hamster genome sequenced from sorted chromosomes.</title>
        <authorList>
            <person name="Brinkrolf K."/>
            <person name="Rupp O."/>
            <person name="Laux H."/>
            <person name="Kollin F."/>
            <person name="Ernst W."/>
            <person name="Linke B."/>
            <person name="Kofler R."/>
            <person name="Romand S."/>
            <person name="Hesse F."/>
            <person name="Budach W.E."/>
            <person name="Galosy S."/>
            <person name="Muller D."/>
            <person name="Noll T."/>
            <person name="Wienberg J."/>
            <person name="Jostock T."/>
            <person name="Leonard M."/>
            <person name="Grillari J."/>
            <person name="Tauch A."/>
            <person name="Goesmann A."/>
            <person name="Helk B."/>
            <person name="Mott J.E."/>
            <person name="Puehler A."/>
            <person name="Borth N."/>
        </authorList>
    </citation>
    <scope>NUCLEOTIDE SEQUENCE</scope>
    <source>
        <strain evidence="2">17A/GY</strain>
    </source>
</reference>
<evidence type="ECO:0000256" key="1">
    <source>
        <dbReference type="SAM" id="MobiDB-lite"/>
    </source>
</evidence>
<organism evidence="2 4">
    <name type="scientific">Cricetulus griseus</name>
    <name type="common">Chinese hamster</name>
    <name type="synonym">Cricetulus barabensis griseus</name>
    <dbReference type="NCBI Taxonomy" id="10029"/>
    <lineage>
        <taxon>Eukaryota</taxon>
        <taxon>Metazoa</taxon>
        <taxon>Chordata</taxon>
        <taxon>Craniata</taxon>
        <taxon>Vertebrata</taxon>
        <taxon>Euteleostomi</taxon>
        <taxon>Mammalia</taxon>
        <taxon>Eutheria</taxon>
        <taxon>Euarchontoglires</taxon>
        <taxon>Glires</taxon>
        <taxon>Rodentia</taxon>
        <taxon>Myomorpha</taxon>
        <taxon>Muroidea</taxon>
        <taxon>Cricetidae</taxon>
        <taxon>Cricetinae</taxon>
        <taxon>Cricetulus</taxon>
    </lineage>
</organism>